<organism evidence="2 3">
    <name type="scientific">Pleurodeles waltl</name>
    <name type="common">Iberian ribbed newt</name>
    <dbReference type="NCBI Taxonomy" id="8319"/>
    <lineage>
        <taxon>Eukaryota</taxon>
        <taxon>Metazoa</taxon>
        <taxon>Chordata</taxon>
        <taxon>Craniata</taxon>
        <taxon>Vertebrata</taxon>
        <taxon>Euteleostomi</taxon>
        <taxon>Amphibia</taxon>
        <taxon>Batrachia</taxon>
        <taxon>Caudata</taxon>
        <taxon>Salamandroidea</taxon>
        <taxon>Salamandridae</taxon>
        <taxon>Pleurodelinae</taxon>
        <taxon>Pleurodeles</taxon>
    </lineage>
</organism>
<protein>
    <submittedName>
        <fullName evidence="2">Uncharacterized protein</fullName>
    </submittedName>
</protein>
<feature type="region of interest" description="Disordered" evidence="1">
    <location>
        <begin position="103"/>
        <end position="223"/>
    </location>
</feature>
<reference evidence="2" key="1">
    <citation type="journal article" date="2022" name="bioRxiv">
        <title>Sequencing and chromosome-scale assembly of the giantPleurodeles waltlgenome.</title>
        <authorList>
            <person name="Brown T."/>
            <person name="Elewa A."/>
            <person name="Iarovenko S."/>
            <person name="Subramanian E."/>
            <person name="Araus A.J."/>
            <person name="Petzold A."/>
            <person name="Susuki M."/>
            <person name="Suzuki K.-i.T."/>
            <person name="Hayashi T."/>
            <person name="Toyoda A."/>
            <person name="Oliveira C."/>
            <person name="Osipova E."/>
            <person name="Leigh N.D."/>
            <person name="Simon A."/>
            <person name="Yun M.H."/>
        </authorList>
    </citation>
    <scope>NUCLEOTIDE SEQUENCE</scope>
    <source>
        <strain evidence="2">20211129_DDA</strain>
        <tissue evidence="2">Liver</tissue>
    </source>
</reference>
<gene>
    <name evidence="2" type="ORF">NDU88_002903</name>
</gene>
<evidence type="ECO:0000256" key="1">
    <source>
        <dbReference type="SAM" id="MobiDB-lite"/>
    </source>
</evidence>
<comment type="caution">
    <text evidence="2">The sequence shown here is derived from an EMBL/GenBank/DDBJ whole genome shotgun (WGS) entry which is preliminary data.</text>
</comment>
<accession>A0AAV7MT07</accession>
<evidence type="ECO:0000313" key="3">
    <source>
        <dbReference type="Proteomes" id="UP001066276"/>
    </source>
</evidence>
<dbReference type="EMBL" id="JANPWB010000013">
    <property type="protein sequence ID" value="KAJ1105497.1"/>
    <property type="molecule type" value="Genomic_DNA"/>
</dbReference>
<evidence type="ECO:0000313" key="2">
    <source>
        <dbReference type="EMBL" id="KAJ1105497.1"/>
    </source>
</evidence>
<feature type="compositionally biased region" description="Basic and acidic residues" evidence="1">
    <location>
        <begin position="133"/>
        <end position="147"/>
    </location>
</feature>
<dbReference type="Proteomes" id="UP001066276">
    <property type="component" value="Chromosome 9"/>
</dbReference>
<name>A0AAV7MT07_PLEWA</name>
<dbReference type="AlphaFoldDB" id="A0AAV7MT07"/>
<proteinExistence type="predicted"/>
<sequence length="223" mass="23169">MKYRRSLILIKVRAGLLEFRAGSSAQKPCSKWVAKHWWTMVLSEGDEHTPLDARVQALQAALASAVSNSAQPVSPQGPNTAVPGHTVRQELGCLPAPITLSRPQEDEEARAAAAAGTVSGSPRPPALATNVPREGDQREAGDPRGDARALGGPQREAQGASMMPCLLPAARRSRGEEEGGGGGGRGGVEGLAGLGSQRLRQFQPAGLAGGRAARRVLSPPRAS</sequence>
<keyword evidence="3" id="KW-1185">Reference proteome</keyword>
<feature type="compositionally biased region" description="Gly residues" evidence="1">
    <location>
        <begin position="180"/>
        <end position="193"/>
    </location>
</feature>